<feature type="compositionally biased region" description="Low complexity" evidence="1">
    <location>
        <begin position="40"/>
        <end position="61"/>
    </location>
</feature>
<keyword evidence="2" id="KW-1185">Reference proteome</keyword>
<dbReference type="KEGG" id="adu:110277406"/>
<reference evidence="3 4" key="2">
    <citation type="submission" date="2025-04" db="UniProtKB">
        <authorList>
            <consortium name="RefSeq"/>
        </authorList>
    </citation>
    <scope>IDENTIFICATION</scope>
    <source>
        <tissue evidence="3 4">Whole plant</tissue>
    </source>
</reference>
<dbReference type="RefSeq" id="XP_052114224.1">
    <property type="nucleotide sequence ID" value="XM_052258264.1"/>
</dbReference>
<proteinExistence type="predicted"/>
<protein>
    <submittedName>
        <fullName evidence="4">Uncharacterized protein LOC110277406</fullName>
    </submittedName>
    <submittedName>
        <fullName evidence="3">Uncharacterized protein LOC110281049</fullName>
    </submittedName>
</protein>
<evidence type="ECO:0000313" key="3">
    <source>
        <dbReference type="RefSeq" id="XP_052112605.1"/>
    </source>
</evidence>
<dbReference type="GeneID" id="110281049"/>
<accession>A0A9C6T9V8</accession>
<dbReference type="AlphaFoldDB" id="A0A9C6T9V8"/>
<feature type="compositionally biased region" description="Pro residues" evidence="1">
    <location>
        <begin position="62"/>
        <end position="78"/>
    </location>
</feature>
<organism evidence="2 3">
    <name type="scientific">Arachis duranensis</name>
    <name type="common">Wild peanut</name>
    <dbReference type="NCBI Taxonomy" id="130453"/>
    <lineage>
        <taxon>Eukaryota</taxon>
        <taxon>Viridiplantae</taxon>
        <taxon>Streptophyta</taxon>
        <taxon>Embryophyta</taxon>
        <taxon>Tracheophyta</taxon>
        <taxon>Spermatophyta</taxon>
        <taxon>Magnoliopsida</taxon>
        <taxon>eudicotyledons</taxon>
        <taxon>Gunneridae</taxon>
        <taxon>Pentapetalae</taxon>
        <taxon>rosids</taxon>
        <taxon>fabids</taxon>
        <taxon>Fabales</taxon>
        <taxon>Fabaceae</taxon>
        <taxon>Papilionoideae</taxon>
        <taxon>50 kb inversion clade</taxon>
        <taxon>dalbergioids sensu lato</taxon>
        <taxon>Dalbergieae</taxon>
        <taxon>Pterocarpus clade</taxon>
        <taxon>Arachis</taxon>
    </lineage>
</organism>
<sequence length="126" mass="13718">MAQRAGVPWLPDDESPPAVHINERVILWGTWVTDKPPAPRRAQASAAATPRPSSSSAAAPGPSTPVPPAPPPPPPAAPQPMYRLMQHLIGLMEQSERRNRRRYERLSRMLASLGTRMPSDSDISSN</sequence>
<feature type="region of interest" description="Disordered" evidence="1">
    <location>
        <begin position="33"/>
        <end position="81"/>
    </location>
</feature>
<dbReference type="KEGG" id="adu:110281049"/>
<dbReference type="Proteomes" id="UP000515211">
    <property type="component" value="Chromosome 1"/>
</dbReference>
<dbReference type="RefSeq" id="XP_052112605.1">
    <property type="nucleotide sequence ID" value="XM_052256645.1"/>
</dbReference>
<name>A0A9C6T9V8_ARADU</name>
<gene>
    <name evidence="3" type="primary">LOC110281049</name>
    <name evidence="4" type="synonym">LOC110277406</name>
</gene>
<evidence type="ECO:0000313" key="4">
    <source>
        <dbReference type="RefSeq" id="XP_052114224.1"/>
    </source>
</evidence>
<evidence type="ECO:0000313" key="2">
    <source>
        <dbReference type="Proteomes" id="UP000515211"/>
    </source>
</evidence>
<evidence type="ECO:0000256" key="1">
    <source>
        <dbReference type="SAM" id="MobiDB-lite"/>
    </source>
</evidence>
<reference evidence="2" key="1">
    <citation type="journal article" date="2016" name="Nat. Genet.">
        <title>The genome sequences of Arachis duranensis and Arachis ipaensis, the diploid ancestors of cultivated peanut.</title>
        <authorList>
            <person name="Bertioli D.J."/>
            <person name="Cannon S.B."/>
            <person name="Froenicke L."/>
            <person name="Huang G."/>
            <person name="Farmer A.D."/>
            <person name="Cannon E.K."/>
            <person name="Liu X."/>
            <person name="Gao D."/>
            <person name="Clevenger J."/>
            <person name="Dash S."/>
            <person name="Ren L."/>
            <person name="Moretzsohn M.C."/>
            <person name="Shirasawa K."/>
            <person name="Huang W."/>
            <person name="Vidigal B."/>
            <person name="Abernathy B."/>
            <person name="Chu Y."/>
            <person name="Niederhuth C.E."/>
            <person name="Umale P."/>
            <person name="Araujo A.C."/>
            <person name="Kozik A."/>
            <person name="Kim K.D."/>
            <person name="Burow M.D."/>
            <person name="Varshney R.K."/>
            <person name="Wang X."/>
            <person name="Zhang X."/>
            <person name="Barkley N."/>
            <person name="Guimaraes P.M."/>
            <person name="Isobe S."/>
            <person name="Guo B."/>
            <person name="Liao B."/>
            <person name="Stalker H.T."/>
            <person name="Schmitz R.J."/>
            <person name="Scheffler B.E."/>
            <person name="Leal-Bertioli S.C."/>
            <person name="Xun X."/>
            <person name="Jackson S.A."/>
            <person name="Michelmore R."/>
            <person name="Ozias-Akins P."/>
        </authorList>
    </citation>
    <scope>NUCLEOTIDE SEQUENCE [LARGE SCALE GENOMIC DNA]</scope>
    <source>
        <strain evidence="2">cv. V14167</strain>
    </source>
</reference>